<dbReference type="InterPro" id="IPR046569">
    <property type="entry name" value="DUF6723"/>
</dbReference>
<accession>A0A158G3T4</accession>
<dbReference type="EMBL" id="FCNZ02000004">
    <property type="protein sequence ID" value="SAL26537.1"/>
    <property type="molecule type" value="Genomic_DNA"/>
</dbReference>
<organism evidence="2 3">
    <name type="scientific">Caballeronia telluris</name>
    <dbReference type="NCBI Taxonomy" id="326475"/>
    <lineage>
        <taxon>Bacteria</taxon>
        <taxon>Pseudomonadati</taxon>
        <taxon>Pseudomonadota</taxon>
        <taxon>Betaproteobacteria</taxon>
        <taxon>Burkholderiales</taxon>
        <taxon>Burkholderiaceae</taxon>
        <taxon>Caballeronia</taxon>
    </lineage>
</organism>
<sequence length="95" mass="10295">MRKPKLAYSKTMRKPGLQSGPPTEHDFEIYASYQVNAAGLYIGTLKVVRKTDGRLLFPFAGAPVIGPFPTRQEARTAAATFGSRIVAGDIDNPEA</sequence>
<name>A0A158G3T4_9BURK</name>
<dbReference type="Proteomes" id="UP000054717">
    <property type="component" value="Unassembled WGS sequence"/>
</dbReference>
<protein>
    <submittedName>
        <fullName evidence="2">Uncharacterized protein</fullName>
    </submittedName>
</protein>
<feature type="region of interest" description="Disordered" evidence="1">
    <location>
        <begin position="1"/>
        <end position="23"/>
    </location>
</feature>
<reference evidence="2" key="1">
    <citation type="submission" date="2016-01" db="EMBL/GenBank/DDBJ databases">
        <authorList>
            <person name="Peeters Charlotte."/>
        </authorList>
    </citation>
    <scope>NUCLEOTIDE SEQUENCE</scope>
    <source>
        <strain evidence="2">LMG 22936</strain>
    </source>
</reference>
<gene>
    <name evidence="2" type="ORF">AWB66_01549</name>
</gene>
<evidence type="ECO:0000313" key="2">
    <source>
        <dbReference type="EMBL" id="SAL26537.1"/>
    </source>
</evidence>
<evidence type="ECO:0000256" key="1">
    <source>
        <dbReference type="SAM" id="MobiDB-lite"/>
    </source>
</evidence>
<keyword evidence="3" id="KW-1185">Reference proteome</keyword>
<dbReference type="RefSeq" id="WP_327353956.1">
    <property type="nucleotide sequence ID" value="NZ_FCNZ02000004.1"/>
</dbReference>
<proteinExistence type="predicted"/>
<comment type="caution">
    <text evidence="2">The sequence shown here is derived from an EMBL/GenBank/DDBJ whole genome shotgun (WGS) entry which is preliminary data.</text>
</comment>
<evidence type="ECO:0000313" key="3">
    <source>
        <dbReference type="Proteomes" id="UP000054717"/>
    </source>
</evidence>
<dbReference type="Pfam" id="PF20484">
    <property type="entry name" value="DUF6723"/>
    <property type="match status" value="1"/>
</dbReference>
<dbReference type="AlphaFoldDB" id="A0A158G3T4"/>